<dbReference type="Gene3D" id="2.40.50.90">
    <property type="match status" value="1"/>
</dbReference>
<dbReference type="PROSITE" id="PS50830">
    <property type="entry name" value="TNASE_3"/>
    <property type="match status" value="1"/>
</dbReference>
<feature type="domain" description="TNase-like" evidence="2">
    <location>
        <begin position="100"/>
        <end position="190"/>
    </location>
</feature>
<feature type="region of interest" description="Disordered" evidence="1">
    <location>
        <begin position="1"/>
        <end position="27"/>
    </location>
</feature>
<evidence type="ECO:0000313" key="3">
    <source>
        <dbReference type="EMBL" id="MBY8826065.1"/>
    </source>
</evidence>
<protein>
    <submittedName>
        <fullName evidence="3">Thermonuclease family protein</fullName>
    </submittedName>
</protein>
<dbReference type="SUPFAM" id="SSF50199">
    <property type="entry name" value="Staphylococcal nuclease"/>
    <property type="match status" value="1"/>
</dbReference>
<evidence type="ECO:0000256" key="1">
    <source>
        <dbReference type="SAM" id="MobiDB-lite"/>
    </source>
</evidence>
<name>A0ABS7PZJ0_9SPHN</name>
<accession>A0ABS7PZJ0</accession>
<keyword evidence="4" id="KW-1185">Reference proteome</keyword>
<evidence type="ECO:0000313" key="4">
    <source>
        <dbReference type="Proteomes" id="UP000706039"/>
    </source>
</evidence>
<comment type="caution">
    <text evidence="3">The sequence shown here is derived from an EMBL/GenBank/DDBJ whole genome shotgun (WGS) entry which is preliminary data.</text>
</comment>
<dbReference type="Pfam" id="PF00565">
    <property type="entry name" value="SNase"/>
    <property type="match status" value="1"/>
</dbReference>
<dbReference type="EMBL" id="JAINVV010000014">
    <property type="protein sequence ID" value="MBY8826065.1"/>
    <property type="molecule type" value="Genomic_DNA"/>
</dbReference>
<gene>
    <name evidence="3" type="ORF">K7G82_27435</name>
</gene>
<sequence length="199" mass="21661">MENIVSFRGGPNRGRQDHYRRAGSGRGRGPGWPGFSALLLAGCLAGLAYTQIDFRTDPVATDTQPPNREALDVQPDRLSATGQAGLRFELCHSGGGRNCVVDGDTFWADGAKIRIADIDTPETHPPRCAAEAELGARATRRLQALLNQGPFELEVNGRATDRYGRQLRTVTRNGRSIGDMLVAEGLARPYGRGRRSWCD</sequence>
<proteinExistence type="predicted"/>
<dbReference type="InterPro" id="IPR035437">
    <property type="entry name" value="SNase_OB-fold_sf"/>
</dbReference>
<dbReference type="SMART" id="SM00318">
    <property type="entry name" value="SNc"/>
    <property type="match status" value="1"/>
</dbReference>
<evidence type="ECO:0000259" key="2">
    <source>
        <dbReference type="PROSITE" id="PS50830"/>
    </source>
</evidence>
<dbReference type="InterPro" id="IPR016071">
    <property type="entry name" value="Staphylococal_nuclease_OB-fold"/>
</dbReference>
<reference evidence="3 4" key="1">
    <citation type="submission" date="2021-08" db="EMBL/GenBank/DDBJ databases">
        <authorList>
            <person name="Tuo L."/>
        </authorList>
    </citation>
    <scope>NUCLEOTIDE SEQUENCE [LARGE SCALE GENOMIC DNA]</scope>
    <source>
        <strain evidence="3 4">JCM 31229</strain>
    </source>
</reference>
<dbReference type="RefSeq" id="WP_222993345.1">
    <property type="nucleotide sequence ID" value="NZ_JAINVV010000014.1"/>
</dbReference>
<dbReference type="Proteomes" id="UP000706039">
    <property type="component" value="Unassembled WGS sequence"/>
</dbReference>
<organism evidence="3 4">
    <name type="scientific">Sphingomonas colocasiae</name>
    <dbReference type="NCBI Taxonomy" id="1848973"/>
    <lineage>
        <taxon>Bacteria</taxon>
        <taxon>Pseudomonadati</taxon>
        <taxon>Pseudomonadota</taxon>
        <taxon>Alphaproteobacteria</taxon>
        <taxon>Sphingomonadales</taxon>
        <taxon>Sphingomonadaceae</taxon>
        <taxon>Sphingomonas</taxon>
    </lineage>
</organism>